<reference evidence="1" key="1">
    <citation type="submission" date="2022-06" db="EMBL/GenBank/DDBJ databases">
        <authorList>
            <person name="Dietemann V."/>
            <person name="Ory F."/>
            <person name="Dainat B."/>
            <person name="Oberhansli S."/>
        </authorList>
    </citation>
    <scope>NUCLEOTIDE SEQUENCE</scope>
    <source>
        <strain evidence="1">Ena-SAMPLE-TAB-26-04-2022-14:26:32:270-5432</strain>
    </source>
</reference>
<protein>
    <submittedName>
        <fullName evidence="1">Uncharacterized protein</fullName>
    </submittedName>
</protein>
<dbReference type="EMBL" id="CALYLO010000002">
    <property type="protein sequence ID" value="CAH8244480.1"/>
    <property type="molecule type" value="Genomic_DNA"/>
</dbReference>
<name>A0ABM9FYX3_9BACL</name>
<dbReference type="RefSeq" id="WP_261944763.1">
    <property type="nucleotide sequence ID" value="NZ_AP031286.1"/>
</dbReference>
<evidence type="ECO:0000313" key="1">
    <source>
        <dbReference type="EMBL" id="CAH8244480.1"/>
    </source>
</evidence>
<comment type="caution">
    <text evidence="1">The sequence shown here is derived from an EMBL/GenBank/DDBJ whole genome shotgun (WGS) entry which is preliminary data.</text>
</comment>
<sequence length="73" mass="8389">MPTGVCWRLLVSAGVRFLPYPDLELRAVRAFRQKYCNCAVFSKDPLGEQANPANVQQFSRHNRLNGTYRSELM</sequence>
<evidence type="ECO:0000313" key="2">
    <source>
        <dbReference type="Proteomes" id="UP001154322"/>
    </source>
</evidence>
<accession>A0ABM9FYX3</accession>
<gene>
    <name evidence="1" type="ORF">WJ0W_001715</name>
</gene>
<organism evidence="1 2">
    <name type="scientific">Paenibacillus melissococcoides</name>
    <dbReference type="NCBI Taxonomy" id="2912268"/>
    <lineage>
        <taxon>Bacteria</taxon>
        <taxon>Bacillati</taxon>
        <taxon>Bacillota</taxon>
        <taxon>Bacilli</taxon>
        <taxon>Bacillales</taxon>
        <taxon>Paenibacillaceae</taxon>
        <taxon>Paenibacillus</taxon>
    </lineage>
</organism>
<keyword evidence="2" id="KW-1185">Reference proteome</keyword>
<dbReference type="Proteomes" id="UP001154322">
    <property type="component" value="Unassembled WGS sequence"/>
</dbReference>
<proteinExistence type="predicted"/>